<comment type="caution">
    <text evidence="2">The sequence shown here is derived from an EMBL/GenBank/DDBJ whole genome shotgun (WGS) entry which is preliminary data.</text>
</comment>
<dbReference type="AlphaFoldDB" id="A0A550C0J5"/>
<organism evidence="2 3">
    <name type="scientific">Schizophyllum amplum</name>
    <dbReference type="NCBI Taxonomy" id="97359"/>
    <lineage>
        <taxon>Eukaryota</taxon>
        <taxon>Fungi</taxon>
        <taxon>Dikarya</taxon>
        <taxon>Basidiomycota</taxon>
        <taxon>Agaricomycotina</taxon>
        <taxon>Agaricomycetes</taxon>
        <taxon>Agaricomycetidae</taxon>
        <taxon>Agaricales</taxon>
        <taxon>Schizophyllaceae</taxon>
        <taxon>Schizophyllum</taxon>
    </lineage>
</organism>
<gene>
    <name evidence="2" type="ORF">BD626DRAFT_463973</name>
</gene>
<sequence length="510" mass="56977">MLDWMRMIYRRMRYLVTSGGTRATRLLASNVGVLAGDSFSPALFNFYVGDILLADREDDVLLDGVRVKNLEQADDGTLVSCDVGNLQRRLTEYEHWAGSKGLRINVPKTHGIVFGRRCGPALEPLKIYDRDVQWTDEATSLGILFCTTRGDVLDKHHLSQAAKAARAAGAILSLQRHLGDLAPKAAIQLYQARIEPLLSYGCEVGVALTADAVDALTKVQINFFRRILGYTKRSMRAIVFSETGVLPILHRRLILALRFYKRMLMDLSGSLASRAFCDARALYVDGQKGWIGDIVVGLTRLAPPVLVDFRRVVTGDHVDALMTRVEDSFQAQVRRDTSGTTAPRRTALMRERVEVDKRGCTRPDAAQYRSYLDIAMPHHRKALTRLITGDHELLGVRGAWAIRGKYIAYEWRLCRLCAASVEDAVHALFTCIGRPQLAALRHAFWDDIGAADDTIRATSPDPAAWIRVLAANPGTQARLGKFAFDVLHLFSLHRAYIPPQHAWRMSSERS</sequence>
<dbReference type="OrthoDB" id="2940102at2759"/>
<feature type="domain" description="Reverse transcriptase" evidence="1">
    <location>
        <begin position="1"/>
        <end position="145"/>
    </location>
</feature>
<keyword evidence="3" id="KW-1185">Reference proteome</keyword>
<dbReference type="PANTHER" id="PTHR47027:SF20">
    <property type="entry name" value="REVERSE TRANSCRIPTASE-LIKE PROTEIN WITH RNA-DIRECTED DNA POLYMERASE DOMAIN"/>
    <property type="match status" value="1"/>
</dbReference>
<dbReference type="STRING" id="97359.A0A550C0J5"/>
<dbReference type="EMBL" id="VDMD01000037">
    <property type="protein sequence ID" value="TRM58327.1"/>
    <property type="molecule type" value="Genomic_DNA"/>
</dbReference>
<evidence type="ECO:0000259" key="1">
    <source>
        <dbReference type="PROSITE" id="PS50878"/>
    </source>
</evidence>
<reference evidence="2 3" key="1">
    <citation type="journal article" date="2019" name="New Phytol.">
        <title>Comparative genomics reveals unique wood-decay strategies and fruiting body development in the Schizophyllaceae.</title>
        <authorList>
            <person name="Almasi E."/>
            <person name="Sahu N."/>
            <person name="Krizsan K."/>
            <person name="Balint B."/>
            <person name="Kovacs G.M."/>
            <person name="Kiss B."/>
            <person name="Cseklye J."/>
            <person name="Drula E."/>
            <person name="Henrissat B."/>
            <person name="Nagy I."/>
            <person name="Chovatia M."/>
            <person name="Adam C."/>
            <person name="LaButti K."/>
            <person name="Lipzen A."/>
            <person name="Riley R."/>
            <person name="Grigoriev I.V."/>
            <person name="Nagy L.G."/>
        </authorList>
    </citation>
    <scope>NUCLEOTIDE SEQUENCE [LARGE SCALE GENOMIC DNA]</scope>
    <source>
        <strain evidence="2 3">NL-1724</strain>
    </source>
</reference>
<dbReference type="PANTHER" id="PTHR47027">
    <property type="entry name" value="REVERSE TRANSCRIPTASE DOMAIN-CONTAINING PROTEIN"/>
    <property type="match status" value="1"/>
</dbReference>
<name>A0A550C0J5_9AGAR</name>
<dbReference type="PROSITE" id="PS50878">
    <property type="entry name" value="RT_POL"/>
    <property type="match status" value="1"/>
</dbReference>
<protein>
    <recommendedName>
        <fullName evidence="1">Reverse transcriptase domain-containing protein</fullName>
    </recommendedName>
</protein>
<proteinExistence type="predicted"/>
<dbReference type="InterPro" id="IPR000477">
    <property type="entry name" value="RT_dom"/>
</dbReference>
<accession>A0A550C0J5</accession>
<dbReference type="Proteomes" id="UP000320762">
    <property type="component" value="Unassembled WGS sequence"/>
</dbReference>
<evidence type="ECO:0000313" key="2">
    <source>
        <dbReference type="EMBL" id="TRM58327.1"/>
    </source>
</evidence>
<evidence type="ECO:0000313" key="3">
    <source>
        <dbReference type="Proteomes" id="UP000320762"/>
    </source>
</evidence>